<protein>
    <recommendedName>
        <fullName evidence="3">rRNA-processing protein EFG1</fullName>
    </recommendedName>
    <alternativeName>
        <fullName evidence="4">rRNA-processing protein efg1</fullName>
    </alternativeName>
</protein>
<name>A0A0P1BBM9_9BASI</name>
<evidence type="ECO:0000256" key="6">
    <source>
        <dbReference type="ARBA" id="ARBA00023054"/>
    </source>
</evidence>
<keyword evidence="5" id="KW-0698">rRNA processing</keyword>
<dbReference type="GO" id="GO:0000462">
    <property type="term" value="P:maturation of SSU-rRNA from tricistronic rRNA transcript (SSU-rRNA, 5.8S rRNA, LSU-rRNA)"/>
    <property type="evidence" value="ECO:0007669"/>
    <property type="project" value="TreeGrafter"/>
</dbReference>
<accession>A0A0P1BBM9</accession>
<evidence type="ECO:0000313" key="10">
    <source>
        <dbReference type="Proteomes" id="UP000054845"/>
    </source>
</evidence>
<dbReference type="STRING" id="401625.A0A0P1BBM9"/>
<feature type="compositionally biased region" description="Basic and acidic residues" evidence="8">
    <location>
        <begin position="104"/>
        <end position="121"/>
    </location>
</feature>
<dbReference type="PANTHER" id="PTHR33911:SF1">
    <property type="entry name" value="RRNA-PROCESSING PROTEIN EFG1"/>
    <property type="match status" value="1"/>
</dbReference>
<evidence type="ECO:0000313" key="9">
    <source>
        <dbReference type="EMBL" id="CEH13248.1"/>
    </source>
</evidence>
<evidence type="ECO:0000256" key="1">
    <source>
        <dbReference type="ARBA" id="ARBA00004604"/>
    </source>
</evidence>
<organism evidence="9 10">
    <name type="scientific">Ceraceosorus bombacis</name>
    <dbReference type="NCBI Taxonomy" id="401625"/>
    <lineage>
        <taxon>Eukaryota</taxon>
        <taxon>Fungi</taxon>
        <taxon>Dikarya</taxon>
        <taxon>Basidiomycota</taxon>
        <taxon>Ustilaginomycotina</taxon>
        <taxon>Exobasidiomycetes</taxon>
        <taxon>Ceraceosorales</taxon>
        <taxon>Ceraceosoraceae</taxon>
        <taxon>Ceraceosorus</taxon>
    </lineage>
</organism>
<evidence type="ECO:0000256" key="4">
    <source>
        <dbReference type="ARBA" id="ARBA00019827"/>
    </source>
</evidence>
<reference evidence="9 10" key="1">
    <citation type="submission" date="2014-09" db="EMBL/GenBank/DDBJ databases">
        <authorList>
            <person name="Magalhaes I.L.F."/>
            <person name="Oliveira U."/>
            <person name="Santos F.R."/>
            <person name="Vidigal T.H.D.A."/>
            <person name="Brescovit A.D."/>
            <person name="Santos A.J."/>
        </authorList>
    </citation>
    <scope>NUCLEOTIDE SEQUENCE [LARGE SCALE GENOMIC DNA]</scope>
</reference>
<comment type="subcellular location">
    <subcellularLocation>
        <location evidence="1">Nucleus</location>
        <location evidence="1">Nucleolus</location>
    </subcellularLocation>
</comment>
<evidence type="ECO:0000256" key="5">
    <source>
        <dbReference type="ARBA" id="ARBA00022552"/>
    </source>
</evidence>
<dbReference type="GO" id="GO:0005730">
    <property type="term" value="C:nucleolus"/>
    <property type="evidence" value="ECO:0007669"/>
    <property type="project" value="UniProtKB-SubCell"/>
</dbReference>
<proteinExistence type="inferred from homology"/>
<comment type="similarity">
    <text evidence="2">Belongs to the EFG1 family.</text>
</comment>
<dbReference type="GO" id="GO:0030688">
    <property type="term" value="C:preribosome, small subunit precursor"/>
    <property type="evidence" value="ECO:0007669"/>
    <property type="project" value="TreeGrafter"/>
</dbReference>
<evidence type="ECO:0000256" key="3">
    <source>
        <dbReference type="ARBA" id="ARBA00018689"/>
    </source>
</evidence>
<keyword evidence="6" id="KW-0175">Coiled coil</keyword>
<dbReference type="PANTHER" id="PTHR33911">
    <property type="entry name" value="RRNA-PROCESSING PROTEIN EFG1"/>
    <property type="match status" value="1"/>
</dbReference>
<feature type="compositionally biased region" description="Low complexity" evidence="8">
    <location>
        <begin position="89"/>
        <end position="100"/>
    </location>
</feature>
<sequence>MPLSERTHTSQSTSSASKRRKVDATSEAGPSSSFNGSGSSGDRGRGHAKSKGGADDADEDDTKPGLSKMKAALRQTKRLLARDDLPPDARQQAQRRLQALTHDVQTRERENVERENARNSHRARFFERQKLVRRIKQLKTTLSQGEAKDASVTEAQLFEARVRLNYVLNWPHEHPYVALFPARGDAPFVSLDEMISADVSPNRATTDESHSRAHKVRAEMEAAMRRGEMTDPETLLEAGGSDSDEDQA</sequence>
<dbReference type="OrthoDB" id="47732at2759"/>
<dbReference type="InterPro" id="IPR050786">
    <property type="entry name" value="EFG1_rRNA-proc"/>
</dbReference>
<dbReference type="Proteomes" id="UP000054845">
    <property type="component" value="Unassembled WGS sequence"/>
</dbReference>
<dbReference type="Pfam" id="PF10153">
    <property type="entry name" value="Efg1"/>
    <property type="match status" value="1"/>
</dbReference>
<dbReference type="EMBL" id="CCYA01000206">
    <property type="protein sequence ID" value="CEH13248.1"/>
    <property type="molecule type" value="Genomic_DNA"/>
</dbReference>
<dbReference type="AlphaFoldDB" id="A0A0P1BBM9"/>
<keyword evidence="7" id="KW-0539">Nucleus</keyword>
<feature type="region of interest" description="Disordered" evidence="8">
    <location>
        <begin position="223"/>
        <end position="248"/>
    </location>
</feature>
<evidence type="ECO:0000256" key="7">
    <source>
        <dbReference type="ARBA" id="ARBA00023242"/>
    </source>
</evidence>
<evidence type="ECO:0000256" key="2">
    <source>
        <dbReference type="ARBA" id="ARBA00006916"/>
    </source>
</evidence>
<keyword evidence="10" id="KW-1185">Reference proteome</keyword>
<feature type="region of interest" description="Disordered" evidence="8">
    <location>
        <begin position="1"/>
        <end position="121"/>
    </location>
</feature>
<evidence type="ECO:0000256" key="8">
    <source>
        <dbReference type="SAM" id="MobiDB-lite"/>
    </source>
</evidence>
<dbReference type="InterPro" id="IPR019310">
    <property type="entry name" value="Efg1"/>
</dbReference>